<feature type="domain" description="Calmodulin binding protein C-terminal" evidence="10">
    <location>
        <begin position="318"/>
        <end position="377"/>
    </location>
</feature>
<dbReference type="InterPro" id="IPR012416">
    <property type="entry name" value="CBP60"/>
</dbReference>
<dbReference type="Pfam" id="PF20451">
    <property type="entry name" value="Calmod_bind_M"/>
    <property type="match status" value="1"/>
</dbReference>
<dbReference type="KEGG" id="pda:103720020"/>
<evidence type="ECO:0000256" key="4">
    <source>
        <dbReference type="ARBA" id="ARBA00023125"/>
    </source>
</evidence>
<keyword evidence="5" id="KW-0010">Activator</keyword>
<feature type="domain" description="Calmodulin binding protein central" evidence="9">
    <location>
        <begin position="248"/>
        <end position="313"/>
    </location>
</feature>
<organism evidence="11 12">
    <name type="scientific">Phoenix dactylifera</name>
    <name type="common">Date palm</name>
    <dbReference type="NCBI Taxonomy" id="42345"/>
    <lineage>
        <taxon>Eukaryota</taxon>
        <taxon>Viridiplantae</taxon>
        <taxon>Streptophyta</taxon>
        <taxon>Embryophyta</taxon>
        <taxon>Tracheophyta</taxon>
        <taxon>Spermatophyta</taxon>
        <taxon>Magnoliopsida</taxon>
        <taxon>Liliopsida</taxon>
        <taxon>Arecaceae</taxon>
        <taxon>Coryphoideae</taxon>
        <taxon>Phoeniceae</taxon>
        <taxon>Phoenix</taxon>
    </lineage>
</organism>
<dbReference type="InterPro" id="IPR046830">
    <property type="entry name" value="Calmod_bind_M"/>
</dbReference>
<reference evidence="12" key="1">
    <citation type="submission" date="2025-08" db="UniProtKB">
        <authorList>
            <consortium name="RefSeq"/>
        </authorList>
    </citation>
    <scope>IDENTIFICATION</scope>
    <source>
        <tissue evidence="12">Young leaves</tissue>
    </source>
</reference>
<dbReference type="InterPro" id="IPR046829">
    <property type="entry name" value="Calmod_bind_C"/>
</dbReference>
<dbReference type="GO" id="GO:0005516">
    <property type="term" value="F:calmodulin binding"/>
    <property type="evidence" value="ECO:0007669"/>
    <property type="project" value="InterPro"/>
</dbReference>
<keyword evidence="3" id="KW-0805">Transcription regulation</keyword>
<evidence type="ECO:0000259" key="9">
    <source>
        <dbReference type="Pfam" id="PF20451"/>
    </source>
</evidence>
<protein>
    <submittedName>
        <fullName evidence="12">Calmodulin-binding protein 60 A-like</fullName>
    </submittedName>
</protein>
<evidence type="ECO:0000313" key="12">
    <source>
        <dbReference type="RefSeq" id="XP_008807756.2"/>
    </source>
</evidence>
<evidence type="ECO:0000256" key="7">
    <source>
        <dbReference type="ARBA" id="ARBA00023242"/>
    </source>
</evidence>
<proteinExistence type="inferred from homology"/>
<dbReference type="InterPro" id="IPR046831">
    <property type="entry name" value="Calmodulin_bind_N"/>
</dbReference>
<dbReference type="OrthoDB" id="748178at2759"/>
<dbReference type="RefSeq" id="XP_008807756.2">
    <property type="nucleotide sequence ID" value="XM_008809534.4"/>
</dbReference>
<name>A0A8B7CW95_PHODC</name>
<dbReference type="Proteomes" id="UP000228380">
    <property type="component" value="Unplaced"/>
</dbReference>
<dbReference type="Pfam" id="PF07887">
    <property type="entry name" value="Calmodulin_bind"/>
    <property type="match status" value="1"/>
</dbReference>
<keyword evidence="11" id="KW-1185">Reference proteome</keyword>
<feature type="domain" description="Calmodulin binding protein-like N-terminal" evidence="8">
    <location>
        <begin position="87"/>
        <end position="235"/>
    </location>
</feature>
<dbReference type="PANTHER" id="PTHR31713">
    <property type="entry name" value="OS02G0177800 PROTEIN"/>
    <property type="match status" value="1"/>
</dbReference>
<dbReference type="GO" id="GO:0003700">
    <property type="term" value="F:DNA-binding transcription factor activity"/>
    <property type="evidence" value="ECO:0007669"/>
    <property type="project" value="TreeGrafter"/>
</dbReference>
<keyword evidence="4" id="KW-0238">DNA-binding</keyword>
<keyword evidence="7" id="KW-0539">Nucleus</keyword>
<dbReference type="GO" id="GO:0043565">
    <property type="term" value="F:sequence-specific DNA binding"/>
    <property type="evidence" value="ECO:0007669"/>
    <property type="project" value="TreeGrafter"/>
</dbReference>
<evidence type="ECO:0000313" key="11">
    <source>
        <dbReference type="Proteomes" id="UP000228380"/>
    </source>
</evidence>
<evidence type="ECO:0000259" key="10">
    <source>
        <dbReference type="Pfam" id="PF20452"/>
    </source>
</evidence>
<dbReference type="Pfam" id="PF20452">
    <property type="entry name" value="Calmod_bind_C"/>
    <property type="match status" value="1"/>
</dbReference>
<dbReference type="GeneID" id="103720020"/>
<dbReference type="PANTHER" id="PTHR31713:SF43">
    <property type="entry name" value="CALMODULIN-BINDING PROTEIN 60 G"/>
    <property type="match status" value="1"/>
</dbReference>
<dbReference type="AlphaFoldDB" id="A0A8B7CW95"/>
<gene>
    <name evidence="12" type="primary">LOC103720020</name>
</gene>
<dbReference type="GO" id="GO:0080142">
    <property type="term" value="P:regulation of salicylic acid biosynthetic process"/>
    <property type="evidence" value="ECO:0007669"/>
    <property type="project" value="TreeGrafter"/>
</dbReference>
<keyword evidence="6" id="KW-0804">Transcription</keyword>
<evidence type="ECO:0000256" key="2">
    <source>
        <dbReference type="ARBA" id="ARBA00007214"/>
    </source>
</evidence>
<dbReference type="GO" id="GO:0005634">
    <property type="term" value="C:nucleus"/>
    <property type="evidence" value="ECO:0007669"/>
    <property type="project" value="UniProtKB-SubCell"/>
</dbReference>
<evidence type="ECO:0000256" key="1">
    <source>
        <dbReference type="ARBA" id="ARBA00004123"/>
    </source>
</evidence>
<comment type="similarity">
    <text evidence="2">Belongs to the plant ACBP60 protein family.</text>
</comment>
<sequence>MDRKRAYPEEGEDDGGSLVKDTKRRRTFLNSMREVMGANYIQRHLPKLEPFLRKVVQEEVQNALYRYVLLAPRLPLNQIPPTASRQYRLHFQTSVPETLFTGSRIEAEGRKPVEIVIIDSESNEIITSGPLSAIKIDILVLDGDFGADGKVEWTEKEFGDSIVREREGKRPLLTGDLVITLSSGVGHLGDVTFTDNSSWIRSRRFRLGARVSQSRCTEKARVQEAISIAFLVKDHRGELYKKHHPPFLGDDVWRLEKIGKDGVFHKKLADNGINTVQDFLRNLVMDQDRLRSFLGSGMSNKMWDATIEHAWDCVLDDKIYSYCDGQGIMLLFNSVYRPVGAMLHHIFYQLDELPPTHKAVVNKLKQDAYRFPNHILEYREQLLDNRPRLLPTVPASSMLDPQIRNLPATNQDEPSDQVCLLQRASSPGNEFFEELAPGRDMFTSGQFAHMVQRLDSFPPNSFGMRDFCDMPCGNFQISGSAGPAVTSEHMMGYAQEVGTLSSSPRPLLWDHSNSLIQTSIGETSRSCAPRMSAVGAPITSSRWIKLIAALKWLAISRRSAARRAQSLDIDYPAATIGTWIDARGRGW</sequence>
<evidence type="ECO:0000259" key="8">
    <source>
        <dbReference type="Pfam" id="PF07887"/>
    </source>
</evidence>
<evidence type="ECO:0000256" key="6">
    <source>
        <dbReference type="ARBA" id="ARBA00023163"/>
    </source>
</evidence>
<comment type="subcellular location">
    <subcellularLocation>
        <location evidence="1">Nucleus</location>
    </subcellularLocation>
</comment>
<evidence type="ECO:0000256" key="5">
    <source>
        <dbReference type="ARBA" id="ARBA00023159"/>
    </source>
</evidence>
<accession>A0A8B7CW95</accession>
<evidence type="ECO:0000256" key="3">
    <source>
        <dbReference type="ARBA" id="ARBA00023015"/>
    </source>
</evidence>